<reference evidence="1 2" key="1">
    <citation type="submission" date="2020-05" db="EMBL/GenBank/DDBJ databases">
        <title>Identification and distribution of gene clusters putatively required for synthesis of sphingolipid metabolism inhibitors in phylogenetically diverse species of the filamentous fungus Fusarium.</title>
        <authorList>
            <person name="Kim H.-S."/>
            <person name="Busman M."/>
            <person name="Brown D.W."/>
            <person name="Divon H."/>
            <person name="Uhlig S."/>
            <person name="Proctor R.H."/>
        </authorList>
    </citation>
    <scope>NUCLEOTIDE SEQUENCE [LARGE SCALE GENOMIC DNA]</scope>
    <source>
        <strain evidence="1 2">NRRL 66235</strain>
    </source>
</reference>
<evidence type="ECO:0000313" key="2">
    <source>
        <dbReference type="Proteomes" id="UP000544331"/>
    </source>
</evidence>
<dbReference type="AlphaFoldDB" id="A0A8H5YS13"/>
<dbReference type="OrthoDB" id="5308957at2759"/>
<gene>
    <name evidence="1" type="ORF">FMUND_5884</name>
</gene>
<dbReference type="Proteomes" id="UP000544331">
    <property type="component" value="Unassembled WGS sequence"/>
</dbReference>
<proteinExistence type="predicted"/>
<evidence type="ECO:0000313" key="1">
    <source>
        <dbReference type="EMBL" id="KAF5717229.1"/>
    </source>
</evidence>
<protein>
    <submittedName>
        <fullName evidence="1">Rhomboid family</fullName>
    </submittedName>
</protein>
<accession>A0A8H5YS13</accession>
<sequence>MYKNKFKIWRWSKNLPHGVAVWMTEKARERTPKETVFTWNEQKWTDKKIVHKYGKTLNNQVTTGICAPTPSDVTYETPKPFVGDTWQPGTFASRSQNLEGEQEGKSIHYLDLMPVHMDLSQTTLADLRRLLDRARRAASAGAIDDADTDFRDAAGHLYVYFYAKCAALDKAEAVLNWMSEKHIEKWGSGHENTCLHYARTIKLLRSWGRQEHAELLVYKILDDTGDSRDEDFVNFIASQPRNSLADIDLEQSFPETDDPNSMSRQLDKIDLAVMTGIAGFEDILKVIIMHCKDKADDPSVSLQACRAKCSLAKLHMNAGNVEETRRVLKDAKSSLEPLLLVGEEPMPRTTLEAAKHLARMFFKIQDETSCNAVVDQVIASVESRRYILG</sequence>
<feature type="non-terminal residue" evidence="1">
    <location>
        <position position="1"/>
    </location>
</feature>
<name>A0A8H5YS13_9HYPO</name>
<keyword evidence="2" id="KW-1185">Reference proteome</keyword>
<comment type="caution">
    <text evidence="1">The sequence shown here is derived from an EMBL/GenBank/DDBJ whole genome shotgun (WGS) entry which is preliminary data.</text>
</comment>
<dbReference type="EMBL" id="JAAOAN010000190">
    <property type="protein sequence ID" value="KAF5717229.1"/>
    <property type="molecule type" value="Genomic_DNA"/>
</dbReference>
<organism evidence="1 2">
    <name type="scientific">Fusarium mundagurra</name>
    <dbReference type="NCBI Taxonomy" id="1567541"/>
    <lineage>
        <taxon>Eukaryota</taxon>
        <taxon>Fungi</taxon>
        <taxon>Dikarya</taxon>
        <taxon>Ascomycota</taxon>
        <taxon>Pezizomycotina</taxon>
        <taxon>Sordariomycetes</taxon>
        <taxon>Hypocreomycetidae</taxon>
        <taxon>Hypocreales</taxon>
        <taxon>Nectriaceae</taxon>
        <taxon>Fusarium</taxon>
        <taxon>Fusarium fujikuroi species complex</taxon>
    </lineage>
</organism>